<dbReference type="AlphaFoldDB" id="A0A316FP02"/>
<evidence type="ECO:0000256" key="6">
    <source>
        <dbReference type="ARBA" id="ARBA00022827"/>
    </source>
</evidence>
<keyword evidence="8" id="KW-0249">Electron transport</keyword>
<dbReference type="SUPFAM" id="SSF52343">
    <property type="entry name" value="Ferredoxin reductase-like, C-terminal NADP-linked domain"/>
    <property type="match status" value="1"/>
</dbReference>
<keyword evidence="7" id="KW-0521">NADP</keyword>
<keyword evidence="8" id="KW-0813">Transport</keyword>
<comment type="cofactor">
    <cofactor evidence="1">
        <name>FMN</name>
        <dbReference type="ChEBI" id="CHEBI:58210"/>
    </cofactor>
</comment>
<gene>
    <name evidence="15" type="ORF">C8D97_107158</name>
</gene>
<name>A0A316FP02_9GAMM</name>
<dbReference type="Pfam" id="PF00258">
    <property type="entry name" value="Flavodoxin_1"/>
    <property type="match status" value="1"/>
</dbReference>
<dbReference type="Gene3D" id="3.40.50.360">
    <property type="match status" value="1"/>
</dbReference>
<dbReference type="Pfam" id="PF00667">
    <property type="entry name" value="FAD_binding_1"/>
    <property type="match status" value="1"/>
</dbReference>
<keyword evidence="4" id="KW-0285">Flavoprotein</keyword>
<dbReference type="InterPro" id="IPR039261">
    <property type="entry name" value="FNR_nucleotide-bd"/>
</dbReference>
<dbReference type="EMBL" id="QGGU01000007">
    <property type="protein sequence ID" value="PWK49993.1"/>
    <property type="molecule type" value="Genomic_DNA"/>
</dbReference>
<dbReference type="Pfam" id="PF00175">
    <property type="entry name" value="NAD_binding_1"/>
    <property type="match status" value="1"/>
</dbReference>
<dbReference type="PRINTS" id="PR00371">
    <property type="entry name" value="FPNCR"/>
</dbReference>
<accession>A0A316FP02</accession>
<comment type="catalytic activity">
    <reaction evidence="11">
        <text>hydrogen sulfide + 3 NADP(+) + 3 H2O = sulfite + 3 NADPH + 4 H(+)</text>
        <dbReference type="Rhea" id="RHEA:13801"/>
        <dbReference type="ChEBI" id="CHEBI:15377"/>
        <dbReference type="ChEBI" id="CHEBI:15378"/>
        <dbReference type="ChEBI" id="CHEBI:17359"/>
        <dbReference type="ChEBI" id="CHEBI:29919"/>
        <dbReference type="ChEBI" id="CHEBI:57783"/>
        <dbReference type="ChEBI" id="CHEBI:58349"/>
        <dbReference type="EC" id="1.8.1.2"/>
    </reaction>
</comment>
<evidence type="ECO:0000313" key="15">
    <source>
        <dbReference type="EMBL" id="PWK49993.1"/>
    </source>
</evidence>
<evidence type="ECO:0000256" key="7">
    <source>
        <dbReference type="ARBA" id="ARBA00022857"/>
    </source>
</evidence>
<keyword evidence="10" id="KW-0198">Cysteine biosynthesis</keyword>
<dbReference type="GO" id="GO:0005829">
    <property type="term" value="C:cytosol"/>
    <property type="evidence" value="ECO:0007669"/>
    <property type="project" value="TreeGrafter"/>
</dbReference>
<keyword evidence="9" id="KW-0560">Oxidoreductase</keyword>
<evidence type="ECO:0000256" key="5">
    <source>
        <dbReference type="ARBA" id="ARBA00022643"/>
    </source>
</evidence>
<evidence type="ECO:0000256" key="11">
    <source>
        <dbReference type="ARBA" id="ARBA00052219"/>
    </source>
</evidence>
<dbReference type="PRINTS" id="PR00369">
    <property type="entry name" value="FLAVODOXIN"/>
</dbReference>
<protein>
    <recommendedName>
        <fullName evidence="3">assimilatory sulfite reductase (NADPH)</fullName>
        <ecNumber evidence="3">1.8.1.2</ecNumber>
    </recommendedName>
</protein>
<dbReference type="Gene3D" id="2.40.30.10">
    <property type="entry name" value="Translation factors"/>
    <property type="match status" value="1"/>
</dbReference>
<keyword evidence="16" id="KW-1185">Reference proteome</keyword>
<dbReference type="PANTHER" id="PTHR19384">
    <property type="entry name" value="NITRIC OXIDE SYNTHASE-RELATED"/>
    <property type="match status" value="1"/>
</dbReference>
<feature type="region of interest" description="Disordered" evidence="12">
    <location>
        <begin position="245"/>
        <end position="284"/>
    </location>
</feature>
<evidence type="ECO:0000256" key="12">
    <source>
        <dbReference type="SAM" id="MobiDB-lite"/>
    </source>
</evidence>
<dbReference type="InterPro" id="IPR001094">
    <property type="entry name" value="Flavdoxin-like"/>
</dbReference>
<dbReference type="InterPro" id="IPR029039">
    <property type="entry name" value="Flavoprotein-like_sf"/>
</dbReference>
<dbReference type="Gene3D" id="3.40.50.80">
    <property type="entry name" value="Nucleotide-binding domain of ferredoxin-NADP reductase (FNR) module"/>
    <property type="match status" value="1"/>
</dbReference>
<dbReference type="GO" id="GO:0004783">
    <property type="term" value="F:sulfite reductase (NADPH) activity"/>
    <property type="evidence" value="ECO:0007669"/>
    <property type="project" value="UniProtKB-EC"/>
</dbReference>
<dbReference type="Gene3D" id="1.20.990.10">
    <property type="entry name" value="NADPH-cytochrome p450 Reductase, Chain A, domain 3"/>
    <property type="match status" value="1"/>
</dbReference>
<dbReference type="InterPro" id="IPR017927">
    <property type="entry name" value="FAD-bd_FR_type"/>
</dbReference>
<keyword evidence="5" id="KW-0288">FMN</keyword>
<reference evidence="15 16" key="1">
    <citation type="submission" date="2018-05" db="EMBL/GenBank/DDBJ databases">
        <title>Genomic Encyclopedia of Type Strains, Phase IV (KMG-IV): sequencing the most valuable type-strain genomes for metagenomic binning, comparative biology and taxonomic classification.</title>
        <authorList>
            <person name="Goeker M."/>
        </authorList>
    </citation>
    <scope>NUCLEOTIDE SEQUENCE [LARGE SCALE GENOMIC DNA]</scope>
    <source>
        <strain evidence="15 16">DSM 25350</strain>
    </source>
</reference>
<evidence type="ECO:0000256" key="3">
    <source>
        <dbReference type="ARBA" id="ARBA00012604"/>
    </source>
</evidence>
<dbReference type="SUPFAM" id="SSF63380">
    <property type="entry name" value="Riboflavin synthase domain-like"/>
    <property type="match status" value="1"/>
</dbReference>
<evidence type="ECO:0000256" key="9">
    <source>
        <dbReference type="ARBA" id="ARBA00023002"/>
    </source>
</evidence>
<dbReference type="InterPro" id="IPR001709">
    <property type="entry name" value="Flavoprot_Pyr_Nucl_cyt_Rdtase"/>
</dbReference>
<dbReference type="GO" id="GO:0050660">
    <property type="term" value="F:flavin adenine dinucleotide binding"/>
    <property type="evidence" value="ECO:0007669"/>
    <property type="project" value="TreeGrafter"/>
</dbReference>
<organism evidence="15 16">
    <name type="scientific">Pleionea mediterranea</name>
    <dbReference type="NCBI Taxonomy" id="523701"/>
    <lineage>
        <taxon>Bacteria</taxon>
        <taxon>Pseudomonadati</taxon>
        <taxon>Pseudomonadota</taxon>
        <taxon>Gammaproteobacteria</taxon>
        <taxon>Oceanospirillales</taxon>
        <taxon>Pleioneaceae</taxon>
        <taxon>Pleionea</taxon>
    </lineage>
</organism>
<evidence type="ECO:0000259" key="14">
    <source>
        <dbReference type="PROSITE" id="PS51384"/>
    </source>
</evidence>
<feature type="compositionally biased region" description="Polar residues" evidence="12">
    <location>
        <begin position="266"/>
        <end position="275"/>
    </location>
</feature>
<keyword evidence="6" id="KW-0274">FAD</keyword>
<dbReference type="InterPro" id="IPR023173">
    <property type="entry name" value="NADPH_Cyt_P450_Rdtase_alpha"/>
</dbReference>
<dbReference type="RefSeq" id="WP_170115214.1">
    <property type="nucleotide sequence ID" value="NZ_QGGU01000007.1"/>
</dbReference>
<evidence type="ECO:0000256" key="8">
    <source>
        <dbReference type="ARBA" id="ARBA00022982"/>
    </source>
</evidence>
<feature type="domain" description="Flavodoxin-like" evidence="13">
    <location>
        <begin position="96"/>
        <end position="234"/>
    </location>
</feature>
<feature type="domain" description="FAD-binding FR-type" evidence="14">
    <location>
        <begin position="308"/>
        <end position="521"/>
    </location>
</feature>
<dbReference type="EC" id="1.8.1.2" evidence="3"/>
<evidence type="ECO:0000259" key="13">
    <source>
        <dbReference type="PROSITE" id="PS50902"/>
    </source>
</evidence>
<evidence type="ECO:0000256" key="1">
    <source>
        <dbReference type="ARBA" id="ARBA00001917"/>
    </source>
</evidence>
<comment type="caution">
    <text evidence="15">The sequence shown here is derived from an EMBL/GenBank/DDBJ whole genome shotgun (WGS) entry which is preliminary data.</text>
</comment>
<evidence type="ECO:0000256" key="4">
    <source>
        <dbReference type="ARBA" id="ARBA00022630"/>
    </source>
</evidence>
<sequence length="672" mass="74063">MIANLLQEFAAPLSSEQVNKVKDALGDLSLEQVNWLSGYLAGLAATGAAVGLKDVSEVVGQAQTLTNAQSNAAQALGAAEASQPSVNPKAATNKLSTILYGSQTGNARGVAESLYQQLQSANIEARLVDMAEYNPKQLKKEQRVFIVVSTHGEGEPPDDALELHEFIHSKKAPDLNGKEFAVLSLGDSSYEYFCKTGQDFDQTLASLGATRLFERVDCDVDYQQASTEWAESVLALVKQSSESAARDTHTEVTHTEVTQTEAKQAEISQKGITPNQDDESNRPHLSVVTPDVAGSRAHASAVTSFNKFNPYTAEILDVISITARGSSKPTFHVEIDLEDSGIQYQPGDALGVWPVNQSTLVNETLSLLSFTGEELVTVEQQTKSLKDALTQDFELTQVSPGFIKWLAEQTKDDQLIQAATDKSMLNGLLANSQVPELLQSFNISVTAEEFVAQLRRITPRLYSIASSQQEVEEEVHLTVGLVSEQRNNTSRNGAASQLLSEFSTGDMARVFVESNKHFKLPDDSNQKIIMIGAGTGIAPYRGFIQQRAAQSAKGQSWLIFGNPNFATDFLYQIEWQQYLKKQQLSQIDLAFSRDQEEKVYVQHKLLEHAKQFNQWLQQGAHIYLCGDKDRIGKSVEQTILQIIASEQQCSDEQAKQILTDLKREGRYQKDVY</sequence>
<dbReference type="PANTHER" id="PTHR19384:SF128">
    <property type="entry name" value="NADPH OXIDOREDUCTASE A"/>
    <property type="match status" value="1"/>
</dbReference>
<dbReference type="InterPro" id="IPR017938">
    <property type="entry name" value="Riboflavin_synthase-like_b-brl"/>
</dbReference>
<dbReference type="InterPro" id="IPR003097">
    <property type="entry name" value="CysJ-like_FAD-binding"/>
</dbReference>
<proteinExistence type="predicted"/>
<dbReference type="GO" id="GO:0019344">
    <property type="term" value="P:cysteine biosynthetic process"/>
    <property type="evidence" value="ECO:0007669"/>
    <property type="project" value="UniProtKB-KW"/>
</dbReference>
<evidence type="ECO:0000313" key="16">
    <source>
        <dbReference type="Proteomes" id="UP000245790"/>
    </source>
</evidence>
<keyword evidence="10" id="KW-0028">Amino-acid biosynthesis</keyword>
<dbReference type="Proteomes" id="UP000245790">
    <property type="component" value="Unassembled WGS sequence"/>
</dbReference>
<dbReference type="InterPro" id="IPR008254">
    <property type="entry name" value="Flavodoxin/NO_synth"/>
</dbReference>
<evidence type="ECO:0000256" key="10">
    <source>
        <dbReference type="ARBA" id="ARBA00023192"/>
    </source>
</evidence>
<dbReference type="GO" id="GO:0010181">
    <property type="term" value="F:FMN binding"/>
    <property type="evidence" value="ECO:0007669"/>
    <property type="project" value="InterPro"/>
</dbReference>
<feature type="compositionally biased region" description="Basic and acidic residues" evidence="12">
    <location>
        <begin position="245"/>
        <end position="254"/>
    </location>
</feature>
<dbReference type="InterPro" id="IPR001433">
    <property type="entry name" value="OxRdtase_FAD/NAD-bd"/>
</dbReference>
<dbReference type="CDD" id="cd06199">
    <property type="entry name" value="SiR"/>
    <property type="match status" value="1"/>
</dbReference>
<evidence type="ECO:0000256" key="2">
    <source>
        <dbReference type="ARBA" id="ARBA00001974"/>
    </source>
</evidence>
<dbReference type="FunFam" id="3.40.50.80:FF:000001">
    <property type="entry name" value="NADPH--cytochrome P450 reductase 1"/>
    <property type="match status" value="1"/>
</dbReference>
<dbReference type="PROSITE" id="PS50902">
    <property type="entry name" value="FLAVODOXIN_LIKE"/>
    <property type="match status" value="1"/>
</dbReference>
<dbReference type="PROSITE" id="PS51384">
    <property type="entry name" value="FAD_FR"/>
    <property type="match status" value="1"/>
</dbReference>
<dbReference type="SUPFAM" id="SSF52218">
    <property type="entry name" value="Flavoproteins"/>
    <property type="match status" value="1"/>
</dbReference>
<comment type="cofactor">
    <cofactor evidence="2">
        <name>FAD</name>
        <dbReference type="ChEBI" id="CHEBI:57692"/>
    </cofactor>
</comment>